<dbReference type="InterPro" id="IPR027359">
    <property type="entry name" value="Volt_channel_dom_sf"/>
</dbReference>
<evidence type="ECO:0000313" key="15">
    <source>
        <dbReference type="Proteomes" id="UP000192342"/>
    </source>
</evidence>
<evidence type="ECO:0000256" key="4">
    <source>
        <dbReference type="ARBA" id="ARBA00022692"/>
    </source>
</evidence>
<dbReference type="Gene3D" id="1.20.120.350">
    <property type="entry name" value="Voltage-gated potassium channels. Chain C"/>
    <property type="match status" value="1"/>
</dbReference>
<feature type="transmembrane region" description="Helical" evidence="12">
    <location>
        <begin position="172"/>
        <end position="189"/>
    </location>
</feature>
<keyword evidence="11" id="KW-0407">Ion channel</keyword>
<evidence type="ECO:0000259" key="13">
    <source>
        <dbReference type="Pfam" id="PF00520"/>
    </source>
</evidence>
<dbReference type="InterPro" id="IPR028325">
    <property type="entry name" value="VG_K_chnl"/>
</dbReference>
<evidence type="ECO:0000313" key="14">
    <source>
        <dbReference type="EMBL" id="ORE84961.1"/>
    </source>
</evidence>
<keyword evidence="15" id="KW-1185">Reference proteome</keyword>
<evidence type="ECO:0000256" key="2">
    <source>
        <dbReference type="ARBA" id="ARBA00022448"/>
    </source>
</evidence>
<feature type="transmembrane region" description="Helical" evidence="12">
    <location>
        <begin position="78"/>
        <end position="97"/>
    </location>
</feature>
<evidence type="ECO:0000256" key="12">
    <source>
        <dbReference type="SAM" id="Phobius"/>
    </source>
</evidence>
<name>A0A1Y1S9T7_9GAMM</name>
<dbReference type="RefSeq" id="WP_083563539.1">
    <property type="nucleotide sequence ID" value="NZ_AQQV01000008.1"/>
</dbReference>
<evidence type="ECO:0000256" key="11">
    <source>
        <dbReference type="ARBA" id="ARBA00023303"/>
    </source>
</evidence>
<evidence type="ECO:0000256" key="9">
    <source>
        <dbReference type="ARBA" id="ARBA00023065"/>
    </source>
</evidence>
<dbReference type="GO" id="GO:0008076">
    <property type="term" value="C:voltage-gated potassium channel complex"/>
    <property type="evidence" value="ECO:0007669"/>
    <property type="project" value="InterPro"/>
</dbReference>
<keyword evidence="6" id="KW-0851">Voltage-gated channel</keyword>
<dbReference type="OrthoDB" id="9813518at2"/>
<feature type="transmembrane region" description="Helical" evidence="12">
    <location>
        <begin position="201"/>
        <end position="224"/>
    </location>
</feature>
<evidence type="ECO:0000256" key="1">
    <source>
        <dbReference type="ARBA" id="ARBA00004141"/>
    </source>
</evidence>
<reference evidence="14 15" key="1">
    <citation type="submission" date="2013-04" db="EMBL/GenBank/DDBJ databases">
        <title>Oceanococcus atlanticus 22II-S10r2 Genome Sequencing.</title>
        <authorList>
            <person name="Lai Q."/>
            <person name="Li G."/>
            <person name="Shao Z."/>
        </authorList>
    </citation>
    <scope>NUCLEOTIDE SEQUENCE [LARGE SCALE GENOMIC DNA]</scope>
    <source>
        <strain evidence="14 15">22II-S10r2</strain>
    </source>
</reference>
<dbReference type="EMBL" id="AQQV01000008">
    <property type="protein sequence ID" value="ORE84961.1"/>
    <property type="molecule type" value="Genomic_DNA"/>
</dbReference>
<dbReference type="SUPFAM" id="SSF81324">
    <property type="entry name" value="Voltage-gated potassium channels"/>
    <property type="match status" value="1"/>
</dbReference>
<evidence type="ECO:0000256" key="5">
    <source>
        <dbReference type="ARBA" id="ARBA00022826"/>
    </source>
</evidence>
<dbReference type="GO" id="GO:0001508">
    <property type="term" value="P:action potential"/>
    <property type="evidence" value="ECO:0007669"/>
    <property type="project" value="TreeGrafter"/>
</dbReference>
<dbReference type="GO" id="GO:0005249">
    <property type="term" value="F:voltage-gated potassium channel activity"/>
    <property type="evidence" value="ECO:0007669"/>
    <property type="project" value="InterPro"/>
</dbReference>
<feature type="transmembrane region" description="Helical" evidence="12">
    <location>
        <begin position="17"/>
        <end position="35"/>
    </location>
</feature>
<sequence length="237" mass="26540">MSIADVVQRADTRAGRAFDLCIIVLIVLSIVSLTIETLPGIAPSFRAALQLSEIVITVLFTAEYFLRVYTAPSKLGYIFSFYGIIDLLAIVPFYLALGFDLRGLRAFRIFRVFRILKLTRYNRAMQRFHRALVLAKEELVLFFITTAILLYLAAFGIYYFEHQAQPEHFKSILHSIWWATTTLTTVGYGDIYPITAGGRTFTFLVLMIGLGVIAVPPGLVASALSKAREQEIGADET</sequence>
<feature type="transmembrane region" description="Helical" evidence="12">
    <location>
        <begin position="139"/>
        <end position="160"/>
    </location>
</feature>
<keyword evidence="7" id="KW-0630">Potassium</keyword>
<evidence type="ECO:0000256" key="8">
    <source>
        <dbReference type="ARBA" id="ARBA00022989"/>
    </source>
</evidence>
<keyword evidence="2" id="KW-0813">Transport</keyword>
<protein>
    <submittedName>
        <fullName evidence="14">Ion transporter</fullName>
    </submittedName>
</protein>
<comment type="caution">
    <text evidence="14">The sequence shown here is derived from an EMBL/GenBank/DDBJ whole genome shotgun (WGS) entry which is preliminary data.</text>
</comment>
<accession>A0A1Y1S9T7</accession>
<evidence type="ECO:0000256" key="3">
    <source>
        <dbReference type="ARBA" id="ARBA00022538"/>
    </source>
</evidence>
<comment type="subcellular location">
    <subcellularLocation>
        <location evidence="1">Membrane</location>
        <topology evidence="1">Multi-pass membrane protein</topology>
    </subcellularLocation>
</comment>
<feature type="domain" description="Ion transport" evidence="13">
    <location>
        <begin position="16"/>
        <end position="230"/>
    </location>
</feature>
<keyword evidence="8 12" id="KW-1133">Transmembrane helix</keyword>
<keyword evidence="10 12" id="KW-0472">Membrane</keyword>
<feature type="transmembrane region" description="Helical" evidence="12">
    <location>
        <begin position="47"/>
        <end position="66"/>
    </location>
</feature>
<evidence type="ECO:0000256" key="7">
    <source>
        <dbReference type="ARBA" id="ARBA00022958"/>
    </source>
</evidence>
<evidence type="ECO:0000256" key="6">
    <source>
        <dbReference type="ARBA" id="ARBA00022882"/>
    </source>
</evidence>
<organism evidence="14 15">
    <name type="scientific">Oceanococcus atlanticus</name>
    <dbReference type="NCBI Taxonomy" id="1317117"/>
    <lineage>
        <taxon>Bacteria</taxon>
        <taxon>Pseudomonadati</taxon>
        <taxon>Pseudomonadota</taxon>
        <taxon>Gammaproteobacteria</taxon>
        <taxon>Chromatiales</taxon>
        <taxon>Oceanococcaceae</taxon>
        <taxon>Oceanococcus</taxon>
    </lineage>
</organism>
<gene>
    <name evidence="14" type="ORF">ATO7_16434</name>
</gene>
<dbReference type="STRING" id="1317117.ATO7_16434"/>
<keyword evidence="4 12" id="KW-0812">Transmembrane</keyword>
<proteinExistence type="predicted"/>
<keyword evidence="3" id="KW-0633">Potassium transport</keyword>
<keyword evidence="5" id="KW-0631">Potassium channel</keyword>
<dbReference type="PRINTS" id="PR00169">
    <property type="entry name" value="KCHANNEL"/>
</dbReference>
<dbReference type="AlphaFoldDB" id="A0A1Y1S9T7"/>
<dbReference type="PANTHER" id="PTHR11537">
    <property type="entry name" value="VOLTAGE-GATED POTASSIUM CHANNEL"/>
    <property type="match status" value="1"/>
</dbReference>
<keyword evidence="9" id="KW-0406">Ion transport</keyword>
<dbReference type="InterPro" id="IPR005821">
    <property type="entry name" value="Ion_trans_dom"/>
</dbReference>
<dbReference type="Proteomes" id="UP000192342">
    <property type="component" value="Unassembled WGS sequence"/>
</dbReference>
<evidence type="ECO:0000256" key="10">
    <source>
        <dbReference type="ARBA" id="ARBA00023136"/>
    </source>
</evidence>
<dbReference type="PANTHER" id="PTHR11537:SF254">
    <property type="entry name" value="POTASSIUM VOLTAGE-GATED CHANNEL PROTEIN SHAB"/>
    <property type="match status" value="1"/>
</dbReference>
<dbReference type="Gene3D" id="1.10.287.70">
    <property type="match status" value="1"/>
</dbReference>
<dbReference type="Pfam" id="PF00520">
    <property type="entry name" value="Ion_trans"/>
    <property type="match status" value="1"/>
</dbReference>